<evidence type="ECO:0000313" key="3">
    <source>
        <dbReference type="EMBL" id="MFC3491362.1"/>
    </source>
</evidence>
<evidence type="ECO:0008006" key="5">
    <source>
        <dbReference type="Google" id="ProtNLM"/>
    </source>
</evidence>
<reference evidence="4" key="1">
    <citation type="journal article" date="2019" name="Int. J. Syst. Evol. Microbiol.">
        <title>The Global Catalogue of Microorganisms (GCM) 10K type strain sequencing project: providing services to taxonomists for standard genome sequencing and annotation.</title>
        <authorList>
            <consortium name="The Broad Institute Genomics Platform"/>
            <consortium name="The Broad Institute Genome Sequencing Center for Infectious Disease"/>
            <person name="Wu L."/>
            <person name="Ma J."/>
        </authorList>
    </citation>
    <scope>NUCLEOTIDE SEQUENCE [LARGE SCALE GENOMIC DNA]</scope>
    <source>
        <strain evidence="4">CGMCC 4.7396</strain>
    </source>
</reference>
<keyword evidence="4" id="KW-1185">Reference proteome</keyword>
<organism evidence="3 4">
    <name type="scientific">Glycomyces rhizosphaerae</name>
    <dbReference type="NCBI Taxonomy" id="2054422"/>
    <lineage>
        <taxon>Bacteria</taxon>
        <taxon>Bacillati</taxon>
        <taxon>Actinomycetota</taxon>
        <taxon>Actinomycetes</taxon>
        <taxon>Glycomycetales</taxon>
        <taxon>Glycomycetaceae</taxon>
        <taxon>Glycomyces</taxon>
    </lineage>
</organism>
<dbReference type="PROSITE" id="PS51257">
    <property type="entry name" value="PROKAR_LIPOPROTEIN"/>
    <property type="match status" value="1"/>
</dbReference>
<evidence type="ECO:0000256" key="1">
    <source>
        <dbReference type="SAM" id="MobiDB-lite"/>
    </source>
</evidence>
<feature type="signal peptide" evidence="2">
    <location>
        <begin position="1"/>
        <end position="20"/>
    </location>
</feature>
<name>A0ABV7PUW0_9ACTN</name>
<dbReference type="Proteomes" id="UP001595712">
    <property type="component" value="Unassembled WGS sequence"/>
</dbReference>
<proteinExistence type="predicted"/>
<gene>
    <name evidence="3" type="ORF">ACFO8M_02535</name>
</gene>
<keyword evidence="2" id="KW-0732">Signal</keyword>
<comment type="caution">
    <text evidence="3">The sequence shown here is derived from an EMBL/GenBank/DDBJ whole genome shotgun (WGS) entry which is preliminary data.</text>
</comment>
<feature type="region of interest" description="Disordered" evidence="1">
    <location>
        <begin position="23"/>
        <end position="46"/>
    </location>
</feature>
<feature type="chain" id="PRO_5045180182" description="DUF3558 domain-containing protein" evidence="2">
    <location>
        <begin position="21"/>
        <end position="221"/>
    </location>
</feature>
<evidence type="ECO:0000313" key="4">
    <source>
        <dbReference type="Proteomes" id="UP001595712"/>
    </source>
</evidence>
<accession>A0ABV7PUW0</accession>
<sequence length="221" mass="22902">MKRALIAVPAAFLLALAACSDEGTPQVEDPVDTAVNESSSEGEPTAPVELDLADAGGACPFIDSETLNSVTGEDFRFASGGPGEAAEEEDAPAQLTCAVQTGEAAYPDLTLFVIGTEATAEVYEEELADGTEAIDGLGEAAYWIVHTEDTGAGPAMEMGWYEGGTIFEMRYTTPLDTDPATVNGLVAGFTELAKGIASAHSANLRLASFAKIETAGWAENE</sequence>
<dbReference type="EMBL" id="JBHRWO010000004">
    <property type="protein sequence ID" value="MFC3491362.1"/>
    <property type="molecule type" value="Genomic_DNA"/>
</dbReference>
<evidence type="ECO:0000256" key="2">
    <source>
        <dbReference type="SAM" id="SignalP"/>
    </source>
</evidence>
<protein>
    <recommendedName>
        <fullName evidence="5">DUF3558 domain-containing protein</fullName>
    </recommendedName>
</protein>
<dbReference type="RefSeq" id="WP_387970030.1">
    <property type="nucleotide sequence ID" value="NZ_JBHRWO010000004.1"/>
</dbReference>